<dbReference type="OrthoDB" id="7554583at2759"/>
<sequence length="426" mass="48641">MHLSRVGPDLAESQFGFREGCSTIDVIRRVRFLSEESAYRSGVALAVSLDIVNAFNTLPWESIGRALEFHRVPAYLRRIVGAYLRDRWIEYPGRFRATHRRKMYCGVLQESVLGPILWDLAYDAVLRAALLSRLSVACYTDDTLVLARGKDWGKPGTSQRRWCFDKHFDRLASRVEEVAAALGRLLLNLGDPGDGVRCLYASVVQAVALYGAPRRMAIRVAREYRTISHEAANVLAGTPPMDLLAEMHMTIYDRRKALRRDGVTLSKWAVERQRRQARQSIVREWRGRLDDPSLAGHWTVGAVRPCFEAWLDRGWGRLTYRLTQVLFGHRCFEEYLCRIRKESTSQCHHYGAGRDTALHTLEECPAEERRVLTDTIGGDLSLPTVVRAMVDSERSWNAMASFCERVMLRKEAAERDRERGPNSADR</sequence>
<protein>
    <submittedName>
        <fullName evidence="2">Reverse transcriptase</fullName>
    </submittedName>
</protein>
<organism evidence="2 3">
    <name type="scientific">Lasius niger</name>
    <name type="common">Black garden ant</name>
    <dbReference type="NCBI Taxonomy" id="67767"/>
    <lineage>
        <taxon>Eukaryota</taxon>
        <taxon>Metazoa</taxon>
        <taxon>Ecdysozoa</taxon>
        <taxon>Arthropoda</taxon>
        <taxon>Hexapoda</taxon>
        <taxon>Insecta</taxon>
        <taxon>Pterygota</taxon>
        <taxon>Neoptera</taxon>
        <taxon>Endopterygota</taxon>
        <taxon>Hymenoptera</taxon>
        <taxon>Apocrita</taxon>
        <taxon>Aculeata</taxon>
        <taxon>Formicoidea</taxon>
        <taxon>Formicidae</taxon>
        <taxon>Formicinae</taxon>
        <taxon>Lasius</taxon>
        <taxon>Lasius</taxon>
    </lineage>
</organism>
<dbReference type="AlphaFoldDB" id="A0A0J7KS67"/>
<feature type="non-terminal residue" evidence="2">
    <location>
        <position position="426"/>
    </location>
</feature>
<name>A0A0J7KS67_LASNI</name>
<keyword evidence="2" id="KW-0695">RNA-directed DNA polymerase</keyword>
<comment type="caution">
    <text evidence="2">The sequence shown here is derived from an EMBL/GenBank/DDBJ whole genome shotgun (WGS) entry which is preliminary data.</text>
</comment>
<keyword evidence="3" id="KW-1185">Reference proteome</keyword>
<feature type="domain" description="Reverse transcriptase" evidence="1">
    <location>
        <begin position="3"/>
        <end position="151"/>
    </location>
</feature>
<keyword evidence="2" id="KW-0548">Nucleotidyltransferase</keyword>
<dbReference type="PANTHER" id="PTHR19446">
    <property type="entry name" value="REVERSE TRANSCRIPTASES"/>
    <property type="match status" value="1"/>
</dbReference>
<accession>A0A0J7KS67</accession>
<proteinExistence type="predicted"/>
<reference evidence="2 3" key="1">
    <citation type="submission" date="2015-04" db="EMBL/GenBank/DDBJ databases">
        <title>Lasius niger genome sequencing.</title>
        <authorList>
            <person name="Konorov E.A."/>
            <person name="Nikitin M.A."/>
            <person name="Kirill M.V."/>
            <person name="Chang P."/>
        </authorList>
    </citation>
    <scope>NUCLEOTIDE SEQUENCE [LARGE SCALE GENOMIC DNA]</scope>
    <source>
        <tissue evidence="2">Whole</tissue>
    </source>
</reference>
<dbReference type="PaxDb" id="67767-A0A0J7KS67"/>
<dbReference type="EMBL" id="LBMM01003679">
    <property type="protein sequence ID" value="KMQ93242.1"/>
    <property type="molecule type" value="Genomic_DNA"/>
</dbReference>
<evidence type="ECO:0000313" key="2">
    <source>
        <dbReference type="EMBL" id="KMQ93242.1"/>
    </source>
</evidence>
<evidence type="ECO:0000259" key="1">
    <source>
        <dbReference type="Pfam" id="PF00078"/>
    </source>
</evidence>
<dbReference type="GO" id="GO:0003964">
    <property type="term" value="F:RNA-directed DNA polymerase activity"/>
    <property type="evidence" value="ECO:0007669"/>
    <property type="project" value="UniProtKB-KW"/>
</dbReference>
<keyword evidence="2" id="KW-0808">Transferase</keyword>
<dbReference type="Pfam" id="PF00078">
    <property type="entry name" value="RVT_1"/>
    <property type="match status" value="1"/>
</dbReference>
<gene>
    <name evidence="2" type="ORF">RF55_6658</name>
</gene>
<dbReference type="InterPro" id="IPR000477">
    <property type="entry name" value="RT_dom"/>
</dbReference>
<dbReference type="Proteomes" id="UP000036403">
    <property type="component" value="Unassembled WGS sequence"/>
</dbReference>
<evidence type="ECO:0000313" key="3">
    <source>
        <dbReference type="Proteomes" id="UP000036403"/>
    </source>
</evidence>